<name>A0ABT6SDZ1_9ACTN</name>
<protein>
    <submittedName>
        <fullName evidence="2">Uncharacterized protein</fullName>
    </submittedName>
</protein>
<evidence type="ECO:0000313" key="3">
    <source>
        <dbReference type="Proteomes" id="UP001223978"/>
    </source>
</evidence>
<proteinExistence type="predicted"/>
<organism evidence="2 3">
    <name type="scientific">Streptomyces cavernicola</name>
    <dbReference type="NCBI Taxonomy" id="3043613"/>
    <lineage>
        <taxon>Bacteria</taxon>
        <taxon>Bacillati</taxon>
        <taxon>Actinomycetota</taxon>
        <taxon>Actinomycetes</taxon>
        <taxon>Kitasatosporales</taxon>
        <taxon>Streptomycetaceae</taxon>
        <taxon>Streptomyces</taxon>
    </lineage>
</organism>
<keyword evidence="3" id="KW-1185">Reference proteome</keyword>
<reference evidence="2 3" key="1">
    <citation type="submission" date="2023-05" db="EMBL/GenBank/DDBJ databases">
        <title>Draft genome sequence of Streptomyces sp. B-S-A6 isolated from a cave soil in Thailand.</title>
        <authorList>
            <person name="Chamroensaksri N."/>
            <person name="Muangham S."/>
        </authorList>
    </citation>
    <scope>NUCLEOTIDE SEQUENCE [LARGE SCALE GENOMIC DNA]</scope>
    <source>
        <strain evidence="2 3">B-S-A6</strain>
    </source>
</reference>
<evidence type="ECO:0000256" key="1">
    <source>
        <dbReference type="SAM" id="MobiDB-lite"/>
    </source>
</evidence>
<evidence type="ECO:0000313" key="2">
    <source>
        <dbReference type="EMBL" id="MDI3406054.1"/>
    </source>
</evidence>
<feature type="compositionally biased region" description="Polar residues" evidence="1">
    <location>
        <begin position="35"/>
        <end position="45"/>
    </location>
</feature>
<dbReference type="Proteomes" id="UP001223978">
    <property type="component" value="Unassembled WGS sequence"/>
</dbReference>
<accession>A0ABT6SDZ1</accession>
<feature type="region of interest" description="Disordered" evidence="1">
    <location>
        <begin position="20"/>
        <end position="45"/>
    </location>
</feature>
<dbReference type="RefSeq" id="WP_282543987.1">
    <property type="nucleotide sequence ID" value="NZ_JASCIQ010000020.1"/>
</dbReference>
<dbReference type="PROSITE" id="PS51257">
    <property type="entry name" value="PROKAR_LIPOPROTEIN"/>
    <property type="match status" value="1"/>
</dbReference>
<gene>
    <name evidence="2" type="ORF">QIS96_19810</name>
</gene>
<comment type="caution">
    <text evidence="2">The sequence shown here is derived from an EMBL/GenBank/DDBJ whole genome shotgun (WGS) entry which is preliminary data.</text>
</comment>
<dbReference type="EMBL" id="JASCIQ010000020">
    <property type="protein sequence ID" value="MDI3406054.1"/>
    <property type="molecule type" value="Genomic_DNA"/>
</dbReference>
<sequence>MPRPRTLLALIALGVAIGSCHRDPAPHHHTHSHRPNSLQEMPSWR</sequence>